<name>S2JJ01_MUCC1</name>
<keyword evidence="2" id="KW-1185">Reference proteome</keyword>
<gene>
    <name evidence="1" type="ORF">HMPREF1544_04712</name>
</gene>
<dbReference type="InParanoid" id="S2JJ01"/>
<protein>
    <submittedName>
        <fullName evidence="1">Uncharacterized protein</fullName>
    </submittedName>
</protein>
<reference evidence="2" key="1">
    <citation type="submission" date="2013-05" db="EMBL/GenBank/DDBJ databases">
        <title>The Genome sequence of Mucor circinelloides f. circinelloides 1006PhL.</title>
        <authorList>
            <consortium name="The Broad Institute Genomics Platform"/>
            <person name="Cuomo C."/>
            <person name="Earl A."/>
            <person name="Findley K."/>
            <person name="Lee S.C."/>
            <person name="Walker B."/>
            <person name="Young S."/>
            <person name="Zeng Q."/>
            <person name="Gargeya S."/>
            <person name="Fitzgerald M."/>
            <person name="Haas B."/>
            <person name="Abouelleil A."/>
            <person name="Allen A.W."/>
            <person name="Alvarado L."/>
            <person name="Arachchi H.M."/>
            <person name="Berlin A.M."/>
            <person name="Chapman S.B."/>
            <person name="Gainer-Dewar J."/>
            <person name="Goldberg J."/>
            <person name="Griggs A."/>
            <person name="Gujja S."/>
            <person name="Hansen M."/>
            <person name="Howarth C."/>
            <person name="Imamovic A."/>
            <person name="Ireland A."/>
            <person name="Larimer J."/>
            <person name="McCowan C."/>
            <person name="Murphy C."/>
            <person name="Pearson M."/>
            <person name="Poon T.W."/>
            <person name="Priest M."/>
            <person name="Roberts A."/>
            <person name="Saif S."/>
            <person name="Shea T."/>
            <person name="Sisk P."/>
            <person name="Sykes S."/>
            <person name="Wortman J."/>
            <person name="Nusbaum C."/>
            <person name="Birren B."/>
        </authorList>
    </citation>
    <scope>NUCLEOTIDE SEQUENCE [LARGE SCALE GENOMIC DNA]</scope>
    <source>
        <strain evidence="2">1006PhL</strain>
    </source>
</reference>
<dbReference type="VEuPathDB" id="FungiDB:HMPREF1544_04712"/>
<sequence>MGHITKGAAFNRVQKRELERGFDTATVGPIAYENPDRVQKRASALCKDQGYLQQLQYIPDLEYRFSRFKHNDIPRKLEKSSPNTSEINLLQHLQSFPRLKRLSVSTVANELLFETLMYP</sequence>
<dbReference type="Proteomes" id="UP000014254">
    <property type="component" value="Unassembled WGS sequence"/>
</dbReference>
<dbReference type="EMBL" id="KE123950">
    <property type="protein sequence ID" value="EPB88477.1"/>
    <property type="molecule type" value="Genomic_DNA"/>
</dbReference>
<evidence type="ECO:0000313" key="1">
    <source>
        <dbReference type="EMBL" id="EPB88477.1"/>
    </source>
</evidence>
<proteinExistence type="predicted"/>
<dbReference type="AlphaFoldDB" id="S2JJ01"/>
<accession>S2JJ01</accession>
<organism evidence="1 2">
    <name type="scientific">Mucor circinelloides f. circinelloides (strain 1006PhL)</name>
    <name type="common">Mucormycosis agent</name>
    <name type="synonym">Calyptromyces circinelloides</name>
    <dbReference type="NCBI Taxonomy" id="1220926"/>
    <lineage>
        <taxon>Eukaryota</taxon>
        <taxon>Fungi</taxon>
        <taxon>Fungi incertae sedis</taxon>
        <taxon>Mucoromycota</taxon>
        <taxon>Mucoromycotina</taxon>
        <taxon>Mucoromycetes</taxon>
        <taxon>Mucorales</taxon>
        <taxon>Mucorineae</taxon>
        <taxon>Mucoraceae</taxon>
        <taxon>Mucor</taxon>
    </lineage>
</organism>
<evidence type="ECO:0000313" key="2">
    <source>
        <dbReference type="Proteomes" id="UP000014254"/>
    </source>
</evidence>